<name>A0A1V9XXG5_9ACAR</name>
<comment type="caution">
    <text evidence="1">The sequence shown here is derived from an EMBL/GenBank/DDBJ whole genome shotgun (WGS) entry which is preliminary data.</text>
</comment>
<dbReference type="EMBL" id="MNPL01002537">
    <property type="protein sequence ID" value="OQR78184.1"/>
    <property type="molecule type" value="Genomic_DNA"/>
</dbReference>
<dbReference type="OrthoDB" id="10598214at2759"/>
<dbReference type="AlphaFoldDB" id="A0A1V9XXG5"/>
<gene>
    <name evidence="1" type="ORF">BIW11_06573</name>
</gene>
<reference evidence="1 2" key="1">
    <citation type="journal article" date="2017" name="Gigascience">
        <title>Draft genome of the honey bee ectoparasitic mite, Tropilaelaps mercedesae, is shaped by the parasitic life history.</title>
        <authorList>
            <person name="Dong X."/>
            <person name="Armstrong S.D."/>
            <person name="Xia D."/>
            <person name="Makepeace B.L."/>
            <person name="Darby A.C."/>
            <person name="Kadowaki T."/>
        </authorList>
    </citation>
    <scope>NUCLEOTIDE SEQUENCE [LARGE SCALE GENOMIC DNA]</scope>
    <source>
        <strain evidence="1">Wuxi-XJTLU</strain>
    </source>
</reference>
<dbReference type="InParanoid" id="A0A1V9XXG5"/>
<evidence type="ECO:0000313" key="1">
    <source>
        <dbReference type="EMBL" id="OQR78184.1"/>
    </source>
</evidence>
<sequence>MDSTALEEALIIEENKELKQNLRQELCDLHAVRDGFNELLLRLSQYLVRATAPPFIDPSKLEDVAPPQDTKVDTDFEEKTASVSYSKHGLPLVEIACRELPNGAVQGLVLSPTETDLNGDTCGLWALAPLVVTWAKRSLVRNSDGVEWWAASWSEAEKRVISTIQLLETNWAPFNGIEHRLVSDINTKKQRVSFEGLTWACRSVKVFIDADLQEELEVGPLEGDYNPKEFDLRKDELHAIWNGDGMLTFLERIDKVHHKALEKAAAKTLEKFQAEQLGA</sequence>
<organism evidence="1 2">
    <name type="scientific">Tropilaelaps mercedesae</name>
    <dbReference type="NCBI Taxonomy" id="418985"/>
    <lineage>
        <taxon>Eukaryota</taxon>
        <taxon>Metazoa</taxon>
        <taxon>Ecdysozoa</taxon>
        <taxon>Arthropoda</taxon>
        <taxon>Chelicerata</taxon>
        <taxon>Arachnida</taxon>
        <taxon>Acari</taxon>
        <taxon>Parasitiformes</taxon>
        <taxon>Mesostigmata</taxon>
        <taxon>Gamasina</taxon>
        <taxon>Dermanyssoidea</taxon>
        <taxon>Laelapidae</taxon>
        <taxon>Tropilaelaps</taxon>
    </lineage>
</organism>
<protein>
    <submittedName>
        <fullName evidence="1">Uncharacterized protein</fullName>
    </submittedName>
</protein>
<accession>A0A1V9XXG5</accession>
<proteinExistence type="predicted"/>
<evidence type="ECO:0000313" key="2">
    <source>
        <dbReference type="Proteomes" id="UP000192247"/>
    </source>
</evidence>
<dbReference type="Proteomes" id="UP000192247">
    <property type="component" value="Unassembled WGS sequence"/>
</dbReference>
<keyword evidence="2" id="KW-1185">Reference proteome</keyword>